<evidence type="ECO:0000256" key="2">
    <source>
        <dbReference type="SAM" id="MobiDB-lite"/>
    </source>
</evidence>
<dbReference type="AlphaFoldDB" id="A0AB40BQY9"/>
<proteinExistence type="predicted"/>
<evidence type="ECO:0000313" key="4">
    <source>
        <dbReference type="Proteomes" id="UP001515500"/>
    </source>
</evidence>
<feature type="region of interest" description="Disordered" evidence="2">
    <location>
        <begin position="185"/>
        <end position="212"/>
    </location>
</feature>
<protein>
    <submittedName>
        <fullName evidence="5">IRK-interacting protein</fullName>
    </submittedName>
</protein>
<dbReference type="Pfam" id="PF24994">
    <property type="entry name" value="GIL1_IRKI_C"/>
    <property type="match status" value="1"/>
</dbReference>
<gene>
    <name evidence="5" type="primary">LOC120266337</name>
</gene>
<name>A0AB40BQY9_DIOCR</name>
<evidence type="ECO:0000256" key="1">
    <source>
        <dbReference type="SAM" id="Coils"/>
    </source>
</evidence>
<dbReference type="GeneID" id="120266337"/>
<evidence type="ECO:0000313" key="5">
    <source>
        <dbReference type="RefSeq" id="XP_039129893.1"/>
    </source>
</evidence>
<feature type="domain" description="GIL1/IRKI C-terminal" evidence="3">
    <location>
        <begin position="521"/>
        <end position="571"/>
    </location>
</feature>
<feature type="region of interest" description="Disordered" evidence="2">
    <location>
        <begin position="38"/>
        <end position="59"/>
    </location>
</feature>
<dbReference type="PANTHER" id="PTHR31029">
    <property type="entry name" value="CYCLIN-DEPENDENT KINASE-LIKE PROTEIN"/>
    <property type="match status" value="1"/>
</dbReference>
<feature type="region of interest" description="Disordered" evidence="2">
    <location>
        <begin position="225"/>
        <end position="244"/>
    </location>
</feature>
<evidence type="ECO:0000259" key="3">
    <source>
        <dbReference type="Pfam" id="PF24994"/>
    </source>
</evidence>
<feature type="coiled-coil region" evidence="1">
    <location>
        <begin position="259"/>
        <end position="307"/>
    </location>
</feature>
<dbReference type="InterPro" id="IPR056813">
    <property type="entry name" value="GIL1_IRKI_C"/>
</dbReference>
<accession>A0AB40BQY9</accession>
<dbReference type="RefSeq" id="XP_039129893.1">
    <property type="nucleotide sequence ID" value="XM_039273959.1"/>
</dbReference>
<dbReference type="InterPro" id="IPR042316">
    <property type="entry name" value="IRKI-like"/>
</dbReference>
<keyword evidence="4" id="KW-1185">Reference proteome</keyword>
<dbReference type="PANTHER" id="PTHR31029:SF3">
    <property type="entry name" value="IRK-INTERACTING PROTEIN"/>
    <property type="match status" value="1"/>
</dbReference>
<feature type="region of interest" description="Disordered" evidence="2">
    <location>
        <begin position="315"/>
        <end position="337"/>
    </location>
</feature>
<reference evidence="5" key="1">
    <citation type="submission" date="2025-08" db="UniProtKB">
        <authorList>
            <consortium name="RefSeq"/>
        </authorList>
    </citation>
    <scope>IDENTIFICATION</scope>
</reference>
<sequence length="578" mass="65611">MPSSLGNQPHKISRQEVQAVAAKNMELRALHAALFQSGSTSSPSLQSHPTTTAPASRPSIHFSAEDYPVFTPSYDEEPLPGHHYISCENRKMSGNWSGLGMASDRKDAQEVSFSERTYNQSSILSGEPHACSEEDHTSSISSCINQMAIMHNTPGADVFRSRRRNSTGEFALLAASNRCKLASISRENESEQKSLKNANNAEPQANIKISMPAQTKSRGPVFSWLFPKGKKKPKSSMSPNTLESEDMSQLLKNWGVFSLESLKKQLLEANESKEAALTEVSEMKSSLSELKQKLVSLEMYCEELKRALKQQMQSKETQIVDGPNLSKRSKSNSSVKEKPIPVSHEVMVEGFLQMVSEARLSVKQFCKTLIKQIEEVDPSLMDKLKALLQPYHITSSSKFTKGMLYHLEALINQNLYQDFENCVFQKNGPPKILDPHLDRLENFSSFVALRNLSWHEVLRKGTKYYSEDFSRFCDQKMSGIVSMLDWSSPWPEQLLQSFFVSAKCIWLLHLLSFSFNPPLMILRVEENRNFDPLYMEDLLHDRQRQQAPARVKIMVMPGFYVEDQVLRCRVLCRYRSIT</sequence>
<dbReference type="Proteomes" id="UP001515500">
    <property type="component" value="Chromosome 8"/>
</dbReference>
<organism evidence="4 5">
    <name type="scientific">Dioscorea cayennensis subsp. rotundata</name>
    <name type="common">White Guinea yam</name>
    <name type="synonym">Dioscorea rotundata</name>
    <dbReference type="NCBI Taxonomy" id="55577"/>
    <lineage>
        <taxon>Eukaryota</taxon>
        <taxon>Viridiplantae</taxon>
        <taxon>Streptophyta</taxon>
        <taxon>Embryophyta</taxon>
        <taxon>Tracheophyta</taxon>
        <taxon>Spermatophyta</taxon>
        <taxon>Magnoliopsida</taxon>
        <taxon>Liliopsida</taxon>
        <taxon>Dioscoreales</taxon>
        <taxon>Dioscoreaceae</taxon>
        <taxon>Dioscorea</taxon>
    </lineage>
</organism>
<feature type="compositionally biased region" description="Low complexity" evidence="2">
    <location>
        <begin position="38"/>
        <end position="52"/>
    </location>
</feature>
<keyword evidence="1" id="KW-0175">Coiled coil</keyword>